<dbReference type="SUPFAM" id="SSF53335">
    <property type="entry name" value="S-adenosyl-L-methionine-dependent methyltransferases"/>
    <property type="match status" value="1"/>
</dbReference>
<evidence type="ECO:0000313" key="2">
    <source>
        <dbReference type="EMBL" id="MBR0563240.1"/>
    </source>
</evidence>
<dbReference type="InterPro" id="IPR041698">
    <property type="entry name" value="Methyltransf_25"/>
</dbReference>
<evidence type="ECO:0000259" key="1">
    <source>
        <dbReference type="Pfam" id="PF13649"/>
    </source>
</evidence>
<keyword evidence="2" id="KW-0489">Methyltransferase</keyword>
<accession>A0A8J8AYM4</accession>
<reference evidence="3 4" key="1">
    <citation type="journal article" date="2021" name="Microbiol. Resour. Announc.">
        <title>Draft Genome Sequence of Coralloluteibacterium stylophorae LMG 29479T.</title>
        <authorList>
            <person name="Karlyshev A.V."/>
            <person name="Kudryashova E.B."/>
            <person name="Ariskina E.V."/>
            <person name="Conroy A.P."/>
            <person name="Abidueva E.Y."/>
        </authorList>
    </citation>
    <scope>NUCLEOTIDE SEQUENCE [LARGE SCALE GENOMIC DNA]</scope>
    <source>
        <strain evidence="3 4">LMG 29479</strain>
    </source>
</reference>
<dbReference type="GO" id="GO:0008168">
    <property type="term" value="F:methyltransferase activity"/>
    <property type="evidence" value="ECO:0007669"/>
    <property type="project" value="UniProtKB-KW"/>
</dbReference>
<keyword evidence="4" id="KW-1185">Reference proteome</keyword>
<protein>
    <submittedName>
        <fullName evidence="2">Methyltransferase domain-containing protein</fullName>
    </submittedName>
</protein>
<keyword evidence="2" id="KW-0808">Transferase</keyword>
<dbReference type="GO" id="GO:0032259">
    <property type="term" value="P:methylation"/>
    <property type="evidence" value="ECO:0007669"/>
    <property type="project" value="UniProtKB-KW"/>
</dbReference>
<dbReference type="EMBL" id="JAGQFT020000002">
    <property type="protein sequence ID" value="MBS7456254.1"/>
    <property type="molecule type" value="Genomic_DNA"/>
</dbReference>
<evidence type="ECO:0000313" key="3">
    <source>
        <dbReference type="EMBL" id="MBS7456254.1"/>
    </source>
</evidence>
<dbReference type="InterPro" id="IPR029063">
    <property type="entry name" value="SAM-dependent_MTases_sf"/>
</dbReference>
<comment type="caution">
    <text evidence="2">The sequence shown here is derived from an EMBL/GenBank/DDBJ whole genome shotgun (WGS) entry which is preliminary data.</text>
</comment>
<dbReference type="Gene3D" id="3.40.50.150">
    <property type="entry name" value="Vaccinia Virus protein VP39"/>
    <property type="match status" value="1"/>
</dbReference>
<dbReference type="RefSeq" id="WP_211927158.1">
    <property type="nucleotide sequence ID" value="NZ_JAGQFT020000002.1"/>
</dbReference>
<dbReference type="AlphaFoldDB" id="A0A8J8AYM4"/>
<gene>
    <name evidence="3" type="ORF">KB893_003770</name>
    <name evidence="2" type="ORF">KB893_12055</name>
</gene>
<sequence length="263" mass="27664">MSFSAHWLELREPLDHAARDPALRAAAAALLRMPRVATVVDLGCGTGSSFRALAPHVDAAQAWRLVDHDPALIAIARRRIGAAAAVEAHPLDLRTLDALPLAGADLATASALFDLVGRDWLRGFVAALTQARVPLYAALSYDGHMHWSLSVADDAAVVAAFNRHQRGDKGLGPALGPDAAGALAEALAAAGYRVLRAPSPWRIDAAHAAMQRELLHGIATAARETGDIAEARVAGWLHARLERVGSGTCTVGHEDVLALPDRA</sequence>
<dbReference type="Proteomes" id="UP000675747">
    <property type="component" value="Unassembled WGS sequence"/>
</dbReference>
<dbReference type="Pfam" id="PF13649">
    <property type="entry name" value="Methyltransf_25"/>
    <property type="match status" value="1"/>
</dbReference>
<evidence type="ECO:0000313" key="4">
    <source>
        <dbReference type="Proteomes" id="UP000675747"/>
    </source>
</evidence>
<reference evidence="2" key="2">
    <citation type="submission" date="2021-04" db="EMBL/GenBank/DDBJ databases">
        <authorList>
            <person name="Karlyshev A.V."/>
        </authorList>
    </citation>
    <scope>NUCLEOTIDE SEQUENCE</scope>
    <source>
        <strain evidence="2">LMG 29479</strain>
    </source>
</reference>
<feature type="domain" description="Methyltransferase" evidence="1">
    <location>
        <begin position="39"/>
        <end position="128"/>
    </location>
</feature>
<name>A0A8J8AYM4_9GAMM</name>
<proteinExistence type="predicted"/>
<organism evidence="2">
    <name type="scientific">Coralloluteibacterium stylophorae</name>
    <dbReference type="NCBI Taxonomy" id="1776034"/>
    <lineage>
        <taxon>Bacteria</taxon>
        <taxon>Pseudomonadati</taxon>
        <taxon>Pseudomonadota</taxon>
        <taxon>Gammaproteobacteria</taxon>
        <taxon>Lysobacterales</taxon>
        <taxon>Lysobacteraceae</taxon>
        <taxon>Coralloluteibacterium</taxon>
    </lineage>
</organism>
<dbReference type="EMBL" id="JAGQFT010000111">
    <property type="protein sequence ID" value="MBR0563240.1"/>
    <property type="molecule type" value="Genomic_DNA"/>
</dbReference>